<dbReference type="Proteomes" id="UP001569414">
    <property type="component" value="Unassembled WGS sequence"/>
</dbReference>
<organism evidence="2 3">
    <name type="scientific">Microbulbifer echini</name>
    <dbReference type="NCBI Taxonomy" id="1529067"/>
    <lineage>
        <taxon>Bacteria</taxon>
        <taxon>Pseudomonadati</taxon>
        <taxon>Pseudomonadota</taxon>
        <taxon>Gammaproteobacteria</taxon>
        <taxon>Cellvibrionales</taxon>
        <taxon>Microbulbiferaceae</taxon>
        <taxon>Microbulbifer</taxon>
    </lineage>
</organism>
<protein>
    <submittedName>
        <fullName evidence="2">Tetratricopeptide repeat protein</fullName>
    </submittedName>
</protein>
<evidence type="ECO:0000313" key="3">
    <source>
        <dbReference type="Proteomes" id="UP001569414"/>
    </source>
</evidence>
<gene>
    <name evidence="2" type="ORF">ACCI51_06940</name>
</gene>
<dbReference type="PROSITE" id="PS50005">
    <property type="entry name" value="TPR"/>
    <property type="match status" value="1"/>
</dbReference>
<reference evidence="2 3" key="1">
    <citation type="submission" date="2024-08" db="EMBL/GenBank/DDBJ databases">
        <authorList>
            <person name="Ishaq N."/>
        </authorList>
    </citation>
    <scope>NUCLEOTIDE SEQUENCE [LARGE SCALE GENOMIC DNA]</scope>
    <source>
        <strain evidence="2 3">JCM 30400</strain>
    </source>
</reference>
<keyword evidence="3" id="KW-1185">Reference proteome</keyword>
<dbReference type="SUPFAM" id="SSF48452">
    <property type="entry name" value="TPR-like"/>
    <property type="match status" value="1"/>
</dbReference>
<dbReference type="Gene3D" id="1.25.40.10">
    <property type="entry name" value="Tetratricopeptide repeat domain"/>
    <property type="match status" value="2"/>
</dbReference>
<comment type="caution">
    <text evidence="2">The sequence shown here is derived from an EMBL/GenBank/DDBJ whole genome shotgun (WGS) entry which is preliminary data.</text>
</comment>
<evidence type="ECO:0000256" key="1">
    <source>
        <dbReference type="PROSITE-ProRule" id="PRU00339"/>
    </source>
</evidence>
<dbReference type="Pfam" id="PF00515">
    <property type="entry name" value="TPR_1"/>
    <property type="match status" value="1"/>
</dbReference>
<dbReference type="InterPro" id="IPR019734">
    <property type="entry name" value="TPR_rpt"/>
</dbReference>
<feature type="repeat" description="TPR" evidence="1">
    <location>
        <begin position="187"/>
        <end position="220"/>
    </location>
</feature>
<dbReference type="SMART" id="SM00028">
    <property type="entry name" value="TPR"/>
    <property type="match status" value="2"/>
</dbReference>
<sequence length="250" mass="28193">MPKQLPNLQTLFYLILSLTLLLSALLITSVNRQNNTQPHSASAHDDDTQGAIDWVSEAEALARRGDFGAALPLYEKAISALVSYPSQQHALRYRYGIVLNALGAKSRPDLYPLARAQFESVLRYLDSGAKLPHSSARVRSALAHTYHRQAASEETATQRKQLLNTAYLLYKSAVEGLLNQREWHNLAITYFNLGQVCEWQGNLEEAINWLEKAVQLDLQHKLPDLEEDSDYLAALRQQVEPVQQNRETTL</sequence>
<dbReference type="RefSeq" id="WP_371843080.1">
    <property type="nucleotide sequence ID" value="NZ_JBGMEL010000005.1"/>
</dbReference>
<dbReference type="InterPro" id="IPR011990">
    <property type="entry name" value="TPR-like_helical_dom_sf"/>
</dbReference>
<proteinExistence type="predicted"/>
<keyword evidence="1" id="KW-0802">TPR repeat</keyword>
<accession>A0ABV4NMP3</accession>
<dbReference type="EMBL" id="JBGMEL010000005">
    <property type="protein sequence ID" value="MFA0790276.1"/>
    <property type="molecule type" value="Genomic_DNA"/>
</dbReference>
<evidence type="ECO:0000313" key="2">
    <source>
        <dbReference type="EMBL" id="MFA0790276.1"/>
    </source>
</evidence>
<name>A0ABV4NMP3_9GAMM</name>